<accession>A0AC35GMZ4</accession>
<organism evidence="1 2">
    <name type="scientific">Panagrolaimus sp. PS1159</name>
    <dbReference type="NCBI Taxonomy" id="55785"/>
    <lineage>
        <taxon>Eukaryota</taxon>
        <taxon>Metazoa</taxon>
        <taxon>Ecdysozoa</taxon>
        <taxon>Nematoda</taxon>
        <taxon>Chromadorea</taxon>
        <taxon>Rhabditida</taxon>
        <taxon>Tylenchina</taxon>
        <taxon>Panagrolaimomorpha</taxon>
        <taxon>Panagrolaimoidea</taxon>
        <taxon>Panagrolaimidae</taxon>
        <taxon>Panagrolaimus</taxon>
    </lineage>
</organism>
<evidence type="ECO:0000313" key="2">
    <source>
        <dbReference type="WBParaSite" id="PS1159_v2.g6969.t1"/>
    </source>
</evidence>
<dbReference type="Proteomes" id="UP000887580">
    <property type="component" value="Unplaced"/>
</dbReference>
<name>A0AC35GMZ4_9BILA</name>
<protein>
    <submittedName>
        <fullName evidence="2">Transposase</fullName>
    </submittedName>
</protein>
<reference evidence="2" key="1">
    <citation type="submission" date="2022-11" db="UniProtKB">
        <authorList>
            <consortium name="WormBaseParasite"/>
        </authorList>
    </citation>
    <scope>IDENTIFICATION</scope>
</reference>
<proteinExistence type="predicted"/>
<evidence type="ECO:0000313" key="1">
    <source>
        <dbReference type="Proteomes" id="UP000887580"/>
    </source>
</evidence>
<sequence length="125" mass="14303">MFNAENREKYIGTAATAKLPDSKVSDYCKERKKLFALDEPSEWSKLNNNAEKKRDKRWKKDFSSTTTNKRTLSLHIAAYENAVEAAVSDPFDGKKKDIKNGVSELLRNAKQLFPSTFVLQVIYPK</sequence>
<dbReference type="WBParaSite" id="PS1159_v2.g6969.t1">
    <property type="protein sequence ID" value="PS1159_v2.g6969.t1"/>
    <property type="gene ID" value="PS1159_v2.g6969"/>
</dbReference>